<protein>
    <submittedName>
        <fullName evidence="3">Translation initiation factor IF-2, N-terminal domain protein</fullName>
    </submittedName>
</protein>
<evidence type="ECO:0000259" key="2">
    <source>
        <dbReference type="Pfam" id="PF04760"/>
    </source>
</evidence>
<accession>C5EB55</accession>
<evidence type="ECO:0000313" key="3">
    <source>
        <dbReference type="EMBL" id="EEQ55249.1"/>
    </source>
</evidence>
<keyword evidence="3" id="KW-0396">Initiation factor</keyword>
<dbReference type="HOGENOM" id="CLU_107394_0_0_11"/>
<feature type="region of interest" description="Disordered" evidence="1">
    <location>
        <begin position="47"/>
        <end position="274"/>
    </location>
</feature>
<feature type="non-terminal residue" evidence="3">
    <location>
        <position position="274"/>
    </location>
</feature>
<feature type="compositionally biased region" description="Basic and acidic residues" evidence="1">
    <location>
        <begin position="47"/>
        <end position="59"/>
    </location>
</feature>
<dbReference type="Pfam" id="PF04760">
    <property type="entry name" value="IF2_N"/>
    <property type="match status" value="1"/>
</dbReference>
<feature type="domain" description="Translation initiation factor IF-2 N-terminal" evidence="2">
    <location>
        <begin position="1"/>
        <end position="51"/>
    </location>
</feature>
<feature type="compositionally biased region" description="Polar residues" evidence="1">
    <location>
        <begin position="167"/>
        <end position="176"/>
    </location>
</feature>
<dbReference type="Proteomes" id="UP000005084">
    <property type="component" value="Unassembled WGS sequence"/>
</dbReference>
<feature type="compositionally biased region" description="Gly residues" evidence="1">
    <location>
        <begin position="243"/>
        <end position="274"/>
    </location>
</feature>
<dbReference type="AlphaFoldDB" id="C5EB55"/>
<gene>
    <name evidence="3" type="ORF">BLIG_01573</name>
</gene>
<name>C5EB55_BIFLI</name>
<reference evidence="3" key="1">
    <citation type="submission" date="2008-08" db="EMBL/GenBank/DDBJ databases">
        <title>Annotation of Bifidobacterium longum subsp. infantis CCUG 52486.</title>
        <authorList>
            <consortium name="The Broad Institute Genome Sequencing Platform"/>
            <person name="Gougoulias C."/>
            <person name="Tuohy K.M."/>
            <person name="Gibson G.R."/>
            <person name="Ward D."/>
            <person name="Mehta T."/>
            <person name="Young S."/>
            <person name="Jaffe D."/>
            <person name="Gnerre S."/>
            <person name="Berlin A."/>
            <person name="Heiman D."/>
            <person name="Hepburn T."/>
            <person name="Shea T."/>
            <person name="Sykes S."/>
            <person name="Alvarado L."/>
            <person name="Kodira C."/>
            <person name="Borodovsky M."/>
            <person name="Lander E."/>
            <person name="Galagan J."/>
            <person name="Nusbaum C."/>
            <person name="Birren B."/>
        </authorList>
    </citation>
    <scope>NUCLEOTIDE SEQUENCE [LARGE SCALE GENOMIC DNA]</scope>
    <source>
        <strain evidence="3">CCUG 52486</strain>
    </source>
</reference>
<dbReference type="InterPro" id="IPR006847">
    <property type="entry name" value="IF2_N"/>
</dbReference>
<sequence length="274" mass="28710">MAKPRVYELAKVLNVDSKTVLEKLKDMGEFVKSASSTIEPPVARRLKAEFAKDNAKGDSKPVQQRRPAAPSAPASTSSSAPTPAAPARQASPASAHQQAPTPGAPTPRPQGGARPGMPTPGRHGQNDNRENGRDNREGRENGRQSRPNDRRNNDRRNNQGRPNNGQPVQHQNNRGNASAPRPHAQGGAGANGGNAASNAIPRPHAQGPRPGNNPFSRKQGMHTPTPGDIPRPHPMARPTADNGRGGRPGRPGQGQGQGRGFRGGRPGQGGQGGP</sequence>
<keyword evidence="3" id="KW-0648">Protein biosynthesis</keyword>
<feature type="compositionally biased region" description="Basic and acidic residues" evidence="1">
    <location>
        <begin position="124"/>
        <end position="157"/>
    </location>
</feature>
<feature type="compositionally biased region" description="Low complexity" evidence="1">
    <location>
        <begin position="64"/>
        <end position="101"/>
    </location>
</feature>
<dbReference type="EMBL" id="DS990240">
    <property type="protein sequence ID" value="EEQ55249.1"/>
    <property type="molecule type" value="Genomic_DNA"/>
</dbReference>
<dbReference type="Gene3D" id="1.10.10.2480">
    <property type="match status" value="1"/>
</dbReference>
<proteinExistence type="predicted"/>
<evidence type="ECO:0000256" key="1">
    <source>
        <dbReference type="SAM" id="MobiDB-lite"/>
    </source>
</evidence>
<dbReference type="GO" id="GO:0003743">
    <property type="term" value="F:translation initiation factor activity"/>
    <property type="evidence" value="ECO:0007669"/>
    <property type="project" value="UniProtKB-KW"/>
</dbReference>
<dbReference type="RefSeq" id="WP_007052306.1">
    <property type="nucleotide sequence ID" value="NZ_DS990240.1"/>
</dbReference>
<organism evidence="3">
    <name type="scientific">Bifidobacterium longum subsp. infantis CCUG 52486</name>
    <dbReference type="NCBI Taxonomy" id="537937"/>
    <lineage>
        <taxon>Bacteria</taxon>
        <taxon>Bacillati</taxon>
        <taxon>Actinomycetota</taxon>
        <taxon>Actinomycetes</taxon>
        <taxon>Bifidobacteriales</taxon>
        <taxon>Bifidobacteriaceae</taxon>
        <taxon>Bifidobacterium</taxon>
    </lineage>
</organism>